<evidence type="ECO:0000256" key="2">
    <source>
        <dbReference type="ARBA" id="ARBA00010617"/>
    </source>
</evidence>
<dbReference type="SUPFAM" id="SSF48264">
    <property type="entry name" value="Cytochrome P450"/>
    <property type="match status" value="1"/>
</dbReference>
<comment type="caution">
    <text evidence="6">The sequence shown here is derived from an EMBL/GenBank/DDBJ whole genome shotgun (WGS) entry which is preliminary data.</text>
</comment>
<dbReference type="Pfam" id="PF00067">
    <property type="entry name" value="p450"/>
    <property type="match status" value="1"/>
</dbReference>
<evidence type="ECO:0000256" key="4">
    <source>
        <dbReference type="ARBA" id="ARBA00023004"/>
    </source>
</evidence>
<dbReference type="PRINTS" id="PR00465">
    <property type="entry name" value="EP450IV"/>
</dbReference>
<accession>A0ABR1RVW3</accession>
<dbReference type="InterPro" id="IPR036396">
    <property type="entry name" value="Cyt_P450_sf"/>
</dbReference>
<dbReference type="PANTHER" id="PTHR47582:SF1">
    <property type="entry name" value="P450, PUTATIVE (EUROFUNG)-RELATED"/>
    <property type="match status" value="1"/>
</dbReference>
<dbReference type="CDD" id="cd11040">
    <property type="entry name" value="CYP7_CYP8-like"/>
    <property type="match status" value="1"/>
</dbReference>
<keyword evidence="3" id="KW-0479">Metal-binding</keyword>
<evidence type="ECO:0000313" key="7">
    <source>
        <dbReference type="Proteomes" id="UP001396898"/>
    </source>
</evidence>
<sequence length="520" mass="57056">MPSTLALAAAAVVAAYAFLRALATLLRDPREPKAVIGTIPFLSPLLGMLVEKGGFYVRLRDSLKLPIYTLYVPGPPIYVVNSLALIQRIDRHILTVAFAPIQARACEKAMGVGASGMAKIQKDKVAEEGYLRSFPRAIAPAAAPGPGLDALNRAAVGKFAASFDRLAARRRPKVVVHLYHWIRHEIFAATMDASYGPHNPFRDPRIEEAWFDYEKGIFPMLIDVFPGLFARKSLKALDTMVKEFTKYFTNDSHLDGSLMVQLREKHNAAFGLETIDAAHVEVGQVAGSIVNTAPTIFWLVWQVFADPVVLADCRAEVGKIVHTDADGNHSIDLAEVRTECPVLVSTWQEVLRYHGISIAARIVQEDTVVDDQFLLKKGGVVMMPNAVIHSDPTLWGPTVGQFDHKRFLKSSASGKDGGTHRRPAAAFRGFGSGHVLCPGRHFASTEALAFLALLLARFDVRPVAGEWAEPKKDMAMDRACPLPKTDVYVELCPRDDGEWRVDFSETRAGINIVAEDLGEA</sequence>
<evidence type="ECO:0000313" key="6">
    <source>
        <dbReference type="EMBL" id="KAK8018560.1"/>
    </source>
</evidence>
<evidence type="ECO:0000256" key="1">
    <source>
        <dbReference type="ARBA" id="ARBA00001971"/>
    </source>
</evidence>
<keyword evidence="7" id="KW-1185">Reference proteome</keyword>
<dbReference type="Proteomes" id="UP001396898">
    <property type="component" value="Unassembled WGS sequence"/>
</dbReference>
<dbReference type="InterPro" id="IPR001128">
    <property type="entry name" value="Cyt_P450"/>
</dbReference>
<dbReference type="EMBL" id="JAQQWI010000010">
    <property type="protein sequence ID" value="KAK8018560.1"/>
    <property type="molecule type" value="Genomic_DNA"/>
</dbReference>
<organism evidence="6 7">
    <name type="scientific">Apiospora marii</name>
    <dbReference type="NCBI Taxonomy" id="335849"/>
    <lineage>
        <taxon>Eukaryota</taxon>
        <taxon>Fungi</taxon>
        <taxon>Dikarya</taxon>
        <taxon>Ascomycota</taxon>
        <taxon>Pezizomycotina</taxon>
        <taxon>Sordariomycetes</taxon>
        <taxon>Xylariomycetidae</taxon>
        <taxon>Amphisphaeriales</taxon>
        <taxon>Apiosporaceae</taxon>
        <taxon>Apiospora</taxon>
    </lineage>
</organism>
<comment type="cofactor">
    <cofactor evidence="1">
        <name>heme</name>
        <dbReference type="ChEBI" id="CHEBI:30413"/>
    </cofactor>
</comment>
<dbReference type="PROSITE" id="PS00018">
    <property type="entry name" value="EF_HAND_1"/>
    <property type="match status" value="1"/>
</dbReference>
<reference evidence="6 7" key="1">
    <citation type="submission" date="2023-01" db="EMBL/GenBank/DDBJ databases">
        <title>Analysis of 21 Apiospora genomes using comparative genomics revels a genus with tremendous synthesis potential of carbohydrate active enzymes and secondary metabolites.</title>
        <authorList>
            <person name="Sorensen T."/>
        </authorList>
    </citation>
    <scope>NUCLEOTIDE SEQUENCE [LARGE SCALE GENOMIC DNA]</scope>
    <source>
        <strain evidence="6 7">CBS 20057</strain>
    </source>
</reference>
<evidence type="ECO:0000256" key="5">
    <source>
        <dbReference type="ARBA" id="ARBA00023033"/>
    </source>
</evidence>
<dbReference type="InterPro" id="IPR053007">
    <property type="entry name" value="CYP450_monoxygenase_sec-met"/>
</dbReference>
<dbReference type="PANTHER" id="PTHR47582">
    <property type="entry name" value="P450, PUTATIVE (EUROFUNG)-RELATED"/>
    <property type="match status" value="1"/>
</dbReference>
<gene>
    <name evidence="6" type="ORF">PG991_007750</name>
</gene>
<keyword evidence="4" id="KW-0408">Iron</keyword>
<proteinExistence type="inferred from homology"/>
<comment type="similarity">
    <text evidence="2">Belongs to the cytochrome P450 family.</text>
</comment>
<dbReference type="Gene3D" id="1.10.630.10">
    <property type="entry name" value="Cytochrome P450"/>
    <property type="match status" value="1"/>
</dbReference>
<keyword evidence="5" id="KW-0560">Oxidoreductase</keyword>
<evidence type="ECO:0000256" key="3">
    <source>
        <dbReference type="ARBA" id="ARBA00022723"/>
    </source>
</evidence>
<name>A0ABR1RVW3_9PEZI</name>
<protein>
    <submittedName>
        <fullName evidence="6">Cytochrome P450</fullName>
    </submittedName>
</protein>
<dbReference type="InterPro" id="IPR018247">
    <property type="entry name" value="EF_Hand_1_Ca_BS"/>
</dbReference>
<keyword evidence="5" id="KW-0503">Monooxygenase</keyword>
<dbReference type="InterPro" id="IPR002403">
    <property type="entry name" value="Cyt_P450_E_grp-IV"/>
</dbReference>